<dbReference type="EMBL" id="MK500494">
    <property type="protein sequence ID" value="QBK90531.1"/>
    <property type="molecule type" value="Genomic_DNA"/>
</dbReference>
<dbReference type="PANTHER" id="PTHR11800">
    <property type="entry name" value="DNA-DIRECTED RNA POLYMERASE"/>
    <property type="match status" value="1"/>
</dbReference>
<protein>
    <submittedName>
        <fullName evidence="2">RPB3 subunit of eukaryotic RNA polymerase II</fullName>
    </submittedName>
</protein>
<gene>
    <name evidence="2" type="ORF">LCPAC104_00270</name>
</gene>
<organism evidence="2">
    <name type="scientific">Pithovirus LCPAC104</name>
    <dbReference type="NCBI Taxonomy" id="2506589"/>
    <lineage>
        <taxon>Viruses</taxon>
        <taxon>Pithoviruses</taxon>
    </lineage>
</organism>
<name>A0A481Z726_9VIRU</name>
<dbReference type="InterPro" id="IPR050518">
    <property type="entry name" value="Rpo3/RPB3_RNA_Pol_subunit"/>
</dbReference>
<sequence length="207" mass="23474">MEFENIIEYENKITFNFKGKINTAKKLLDIIIGRIPTMAIDIVEIETNTSSTQDEILTQRLALTPIFKSKSDLEKYSFFDKCECSIDDELNKCEKCSIEFFLDFSNSGEDDLYILSDNLTPKNMLIKSIIICILPSNSKIKDKNKIKLKAYAKKGIGSVNSKWSAVGTSWYSINENGTFLFTVEPVGSLKGRDILDIAKEILKNELN</sequence>
<dbReference type="SMART" id="SM00662">
    <property type="entry name" value="RPOLD"/>
    <property type="match status" value="1"/>
</dbReference>
<dbReference type="Gene3D" id="2.170.120.12">
    <property type="entry name" value="DNA-directed RNA polymerase, insert domain"/>
    <property type="match status" value="1"/>
</dbReference>
<proteinExistence type="predicted"/>
<evidence type="ECO:0000313" key="2">
    <source>
        <dbReference type="EMBL" id="QBK90531.1"/>
    </source>
</evidence>
<accession>A0A481Z726</accession>
<evidence type="ECO:0000259" key="1">
    <source>
        <dbReference type="SMART" id="SM00662"/>
    </source>
</evidence>
<reference evidence="2" key="1">
    <citation type="journal article" date="2019" name="MBio">
        <title>Virus Genomes from Deep Sea Sediments Expand the Ocean Megavirome and Support Independent Origins of Viral Gigantism.</title>
        <authorList>
            <person name="Backstrom D."/>
            <person name="Yutin N."/>
            <person name="Jorgensen S.L."/>
            <person name="Dharamshi J."/>
            <person name="Homa F."/>
            <person name="Zaremba-Niedwiedzka K."/>
            <person name="Spang A."/>
            <person name="Wolf Y.I."/>
            <person name="Koonin E.V."/>
            <person name="Ettema T.J."/>
        </authorList>
    </citation>
    <scope>NUCLEOTIDE SEQUENCE</scope>
</reference>
<dbReference type="GO" id="GO:0003899">
    <property type="term" value="F:DNA-directed RNA polymerase activity"/>
    <property type="evidence" value="ECO:0007669"/>
    <property type="project" value="InterPro"/>
</dbReference>
<dbReference type="InterPro" id="IPR011263">
    <property type="entry name" value="DNA-dir_RNA_pol_RpoA/D/Rpb3"/>
</dbReference>
<dbReference type="SUPFAM" id="SSF56553">
    <property type="entry name" value="Insert subdomain of RNA polymerase alpha subunit"/>
    <property type="match status" value="1"/>
</dbReference>
<dbReference type="GO" id="GO:0006351">
    <property type="term" value="P:DNA-templated transcription"/>
    <property type="evidence" value="ECO:0007669"/>
    <property type="project" value="InterPro"/>
</dbReference>
<dbReference type="PANTHER" id="PTHR11800:SF2">
    <property type="entry name" value="DNA-DIRECTED RNA POLYMERASE II SUBUNIT RPB3"/>
    <property type="match status" value="1"/>
</dbReference>
<feature type="domain" description="DNA-directed RNA polymerase RpoA/D/Rpb3-type" evidence="1">
    <location>
        <begin position="23"/>
        <end position="207"/>
    </location>
</feature>
<dbReference type="InterPro" id="IPR036643">
    <property type="entry name" value="RNApol_insert_sf"/>
</dbReference>